<evidence type="ECO:0000313" key="3">
    <source>
        <dbReference type="Proteomes" id="UP001649230"/>
    </source>
</evidence>
<dbReference type="RefSeq" id="WP_235120257.1">
    <property type="nucleotide sequence ID" value="NZ_CP090978.1"/>
</dbReference>
<reference evidence="2 3" key="1">
    <citation type="journal article" date="2024" name="Int. J. Syst. Evol. Microbiol.">
        <title>Paenibacillus hexagrammi sp. nov., a novel bacterium isolated from the gut content of Hexagrammos agrammus.</title>
        <authorList>
            <person name="Jung H.K."/>
            <person name="Kim D.G."/>
            <person name="Zin H."/>
            <person name="Park J."/>
            <person name="Jung H."/>
            <person name="Kim Y.O."/>
            <person name="Kong H.J."/>
            <person name="Kim J.W."/>
            <person name="Kim Y.S."/>
        </authorList>
    </citation>
    <scope>NUCLEOTIDE SEQUENCE [LARGE SCALE GENOMIC DNA]</scope>
    <source>
        <strain evidence="2 3">YPD9-1</strain>
    </source>
</reference>
<dbReference type="CDD" id="cd06588">
    <property type="entry name" value="PhnB_like"/>
    <property type="match status" value="1"/>
</dbReference>
<dbReference type="InterPro" id="IPR029068">
    <property type="entry name" value="Glyas_Bleomycin-R_OHBP_Dase"/>
</dbReference>
<name>A0ABY3SIU4_9BACL</name>
<evidence type="ECO:0000313" key="2">
    <source>
        <dbReference type="EMBL" id="UJF33866.1"/>
    </source>
</evidence>
<dbReference type="InterPro" id="IPR004360">
    <property type="entry name" value="Glyas_Fos-R_dOase_dom"/>
</dbReference>
<dbReference type="Proteomes" id="UP001649230">
    <property type="component" value="Chromosome"/>
</dbReference>
<dbReference type="EMBL" id="CP090978">
    <property type="protein sequence ID" value="UJF33866.1"/>
    <property type="molecule type" value="Genomic_DNA"/>
</dbReference>
<feature type="domain" description="Glyoxalase/fosfomycin resistance/dioxygenase" evidence="1">
    <location>
        <begin position="4"/>
        <end position="127"/>
    </location>
</feature>
<organism evidence="2 3">
    <name type="scientific">Paenibacillus hexagrammi</name>
    <dbReference type="NCBI Taxonomy" id="2908839"/>
    <lineage>
        <taxon>Bacteria</taxon>
        <taxon>Bacillati</taxon>
        <taxon>Bacillota</taxon>
        <taxon>Bacilli</taxon>
        <taxon>Bacillales</taxon>
        <taxon>Paenibacillaceae</taxon>
        <taxon>Paenibacillus</taxon>
    </lineage>
</organism>
<dbReference type="InterPro" id="IPR028973">
    <property type="entry name" value="PhnB-like"/>
</dbReference>
<protein>
    <submittedName>
        <fullName evidence="2">VOC family protein</fullName>
    </submittedName>
</protein>
<dbReference type="PANTHER" id="PTHR33990">
    <property type="entry name" value="PROTEIN YJDN-RELATED"/>
    <property type="match status" value="1"/>
</dbReference>
<dbReference type="Pfam" id="PF00903">
    <property type="entry name" value="Glyoxalase"/>
    <property type="match status" value="1"/>
</dbReference>
<gene>
    <name evidence="2" type="ORF">L0M14_00955</name>
</gene>
<accession>A0ABY3SIU4</accession>
<dbReference type="PANTHER" id="PTHR33990:SF1">
    <property type="entry name" value="PROTEIN YJDN"/>
    <property type="match status" value="1"/>
</dbReference>
<dbReference type="Gene3D" id="3.10.180.10">
    <property type="entry name" value="2,3-Dihydroxybiphenyl 1,2-Dioxygenase, domain 1"/>
    <property type="match status" value="1"/>
</dbReference>
<dbReference type="SUPFAM" id="SSF54593">
    <property type="entry name" value="Glyoxalase/Bleomycin resistance protein/Dihydroxybiphenyl dioxygenase"/>
    <property type="match status" value="1"/>
</dbReference>
<sequence>MAKHTTYFFSKDARAQAEFYIHALGGEIVSIMTHGQLPDASEEMKDKVMHLSLVAAGATFYMTDEIFGSVQPGNNIYQSLEFATEEEAHQAFNRLAEDGTIRYPLTPAFWGALHGQVQDKFDVLWMITTEAKPQS</sequence>
<evidence type="ECO:0000259" key="1">
    <source>
        <dbReference type="Pfam" id="PF00903"/>
    </source>
</evidence>
<proteinExistence type="predicted"/>
<keyword evidence="3" id="KW-1185">Reference proteome</keyword>